<dbReference type="Proteomes" id="UP001138751">
    <property type="component" value="Unassembled WGS sequence"/>
</dbReference>
<dbReference type="EMBL" id="JAAEDM010000010">
    <property type="protein sequence ID" value="MBR0670706.1"/>
    <property type="molecule type" value="Genomic_DNA"/>
</dbReference>
<protein>
    <submittedName>
        <fullName evidence="1">Uncharacterized protein</fullName>
    </submittedName>
</protein>
<gene>
    <name evidence="1" type="ORF">GXW76_05950</name>
</gene>
<reference evidence="1" key="1">
    <citation type="submission" date="2020-01" db="EMBL/GenBank/DDBJ databases">
        <authorList>
            <person name="Rat A."/>
        </authorList>
    </citation>
    <scope>NUCLEOTIDE SEQUENCE</scope>
    <source>
        <strain evidence="1">LMG 31231</strain>
    </source>
</reference>
<dbReference type="RefSeq" id="WP_211861082.1">
    <property type="nucleotide sequence ID" value="NZ_JAAEDM010000010.1"/>
</dbReference>
<sequence>MANPPKKKVFYQIDEVCERLGLSLLDMSVLVSERKIQLCTAVAGLLVEDGHYEVALDGDAAPIPDDRLRMQGLVDLKPDDAWFVLRHGSQTIFWLAAEPGCYRRLVSTSEEDRGYTVIRDEVGVRHEEFARYAATEEALDDITIGTKIGTSRGSQAIYDWDAARLEACRLIYFEGVPESFGALIRHVQGWFAEKGGRVPDESTMKRRLRDVWAIFGSEAKRKAA</sequence>
<reference evidence="1" key="2">
    <citation type="journal article" date="2021" name="Syst. Appl. Microbiol.">
        <title>Roseomonas hellenica sp. nov., isolated from roots of wild-growing Alkanna tinctoria.</title>
        <authorList>
            <person name="Rat A."/>
            <person name="Naranjo H.D."/>
            <person name="Lebbe L."/>
            <person name="Cnockaert M."/>
            <person name="Krigas N."/>
            <person name="Grigoriadou K."/>
            <person name="Maloupa E."/>
            <person name="Willems A."/>
        </authorList>
    </citation>
    <scope>NUCLEOTIDE SEQUENCE</scope>
    <source>
        <strain evidence="1">LMG 31231</strain>
    </source>
</reference>
<name>A0A9X9WU77_9PROT</name>
<comment type="caution">
    <text evidence="1">The sequence shown here is derived from an EMBL/GenBank/DDBJ whole genome shotgun (WGS) entry which is preliminary data.</text>
</comment>
<organism evidence="1 2">
    <name type="scientific">Neoroseomonas soli</name>
    <dbReference type="NCBI Taxonomy" id="1081025"/>
    <lineage>
        <taxon>Bacteria</taxon>
        <taxon>Pseudomonadati</taxon>
        <taxon>Pseudomonadota</taxon>
        <taxon>Alphaproteobacteria</taxon>
        <taxon>Acetobacterales</taxon>
        <taxon>Acetobacteraceae</taxon>
        <taxon>Neoroseomonas</taxon>
    </lineage>
</organism>
<dbReference type="AlphaFoldDB" id="A0A9X9WU77"/>
<proteinExistence type="predicted"/>
<keyword evidence="2" id="KW-1185">Reference proteome</keyword>
<accession>A0A9X9WU77</accession>
<evidence type="ECO:0000313" key="1">
    <source>
        <dbReference type="EMBL" id="MBR0670706.1"/>
    </source>
</evidence>
<evidence type="ECO:0000313" key="2">
    <source>
        <dbReference type="Proteomes" id="UP001138751"/>
    </source>
</evidence>